<dbReference type="AlphaFoldDB" id="A0A382ET23"/>
<dbReference type="PANTHER" id="PTHR20883">
    <property type="entry name" value="PHYTANOYL-COA DIOXYGENASE DOMAIN CONTAINING 1"/>
    <property type="match status" value="1"/>
</dbReference>
<dbReference type="InterPro" id="IPR008775">
    <property type="entry name" value="Phytyl_CoA_dOase-like"/>
</dbReference>
<dbReference type="GO" id="GO:0016491">
    <property type="term" value="F:oxidoreductase activity"/>
    <property type="evidence" value="ECO:0007669"/>
    <property type="project" value="UniProtKB-ARBA"/>
</dbReference>
<accession>A0A382ET23</accession>
<dbReference type="GO" id="GO:0046872">
    <property type="term" value="F:metal ion binding"/>
    <property type="evidence" value="ECO:0007669"/>
    <property type="project" value="UniProtKB-ARBA"/>
</dbReference>
<dbReference type="Gene3D" id="2.60.120.620">
    <property type="entry name" value="q2cbj1_9rhob like domain"/>
    <property type="match status" value="1"/>
</dbReference>
<name>A0A382ET23_9ZZZZ</name>
<protein>
    <submittedName>
        <fullName evidence="1">Uncharacterized protein</fullName>
    </submittedName>
</protein>
<organism evidence="1">
    <name type="scientific">marine metagenome</name>
    <dbReference type="NCBI Taxonomy" id="408172"/>
    <lineage>
        <taxon>unclassified sequences</taxon>
        <taxon>metagenomes</taxon>
        <taxon>ecological metagenomes</taxon>
    </lineage>
</organism>
<feature type="non-terminal residue" evidence="1">
    <location>
        <position position="180"/>
    </location>
</feature>
<reference evidence="1" key="1">
    <citation type="submission" date="2018-05" db="EMBL/GenBank/DDBJ databases">
        <authorList>
            <person name="Lanie J.A."/>
            <person name="Ng W.-L."/>
            <person name="Kazmierczak K.M."/>
            <person name="Andrzejewski T.M."/>
            <person name="Davidsen T.M."/>
            <person name="Wayne K.J."/>
            <person name="Tettelin H."/>
            <person name="Glass J.I."/>
            <person name="Rusch D."/>
            <person name="Podicherti R."/>
            <person name="Tsui H.-C.T."/>
            <person name="Winkler M.E."/>
        </authorList>
    </citation>
    <scope>NUCLEOTIDE SEQUENCE</scope>
</reference>
<proteinExistence type="predicted"/>
<evidence type="ECO:0000313" key="1">
    <source>
        <dbReference type="EMBL" id="SVB52987.1"/>
    </source>
</evidence>
<sequence length="180" mass="20461">MLTSEQLKDYDRDGYLLLPDFFSASQMQRLEQVGVADQALEEGARDHMDQDGRVSRLSLHYALPDSAYAAYARSAAVVDPIEQLMGDRVFHYHHKMMMKEPLVGGAWEWHQDFGYWYSSFLFPDMGSCMIAVDRASRANGCLQVLAGSHRMGRLDHGKVSSQTGVDLERVPVVEERFERV</sequence>
<dbReference type="PANTHER" id="PTHR20883:SF48">
    <property type="entry name" value="ECTOINE DIOXYGENASE"/>
    <property type="match status" value="1"/>
</dbReference>
<dbReference type="Pfam" id="PF05721">
    <property type="entry name" value="PhyH"/>
    <property type="match status" value="1"/>
</dbReference>
<dbReference type="SUPFAM" id="SSF51197">
    <property type="entry name" value="Clavaminate synthase-like"/>
    <property type="match status" value="1"/>
</dbReference>
<dbReference type="EMBL" id="UINC01045794">
    <property type="protein sequence ID" value="SVB52987.1"/>
    <property type="molecule type" value="Genomic_DNA"/>
</dbReference>
<gene>
    <name evidence="1" type="ORF">METZ01_LOCUS205841</name>
</gene>